<dbReference type="Gene3D" id="1.10.10.10">
    <property type="entry name" value="Winged helix-like DNA-binding domain superfamily/Winged helix DNA-binding domain"/>
    <property type="match status" value="1"/>
</dbReference>
<name>A0ABU7TN84_9HYPH</name>
<feature type="compositionally biased region" description="Low complexity" evidence="1">
    <location>
        <begin position="228"/>
        <end position="239"/>
    </location>
</feature>
<protein>
    <recommendedName>
        <fullName evidence="4">Helix-turn-helix domain-containing protein</fullName>
    </recommendedName>
</protein>
<gene>
    <name evidence="2" type="ORF">MOTC310_11825</name>
</gene>
<dbReference type="EMBL" id="MLCA01000006">
    <property type="protein sequence ID" value="MEE7491113.1"/>
    <property type="molecule type" value="Genomic_DNA"/>
</dbReference>
<dbReference type="Pfam" id="PF13730">
    <property type="entry name" value="HTH_36"/>
    <property type="match status" value="1"/>
</dbReference>
<keyword evidence="3" id="KW-1185">Reference proteome</keyword>
<proteinExistence type="predicted"/>
<feature type="region of interest" description="Disordered" evidence="1">
    <location>
        <begin position="251"/>
        <end position="283"/>
    </location>
</feature>
<feature type="region of interest" description="Disordered" evidence="1">
    <location>
        <begin position="225"/>
        <end position="244"/>
    </location>
</feature>
<organism evidence="2 3">
    <name type="scientific">Methylobacterium oryzae</name>
    <dbReference type="NCBI Taxonomy" id="334852"/>
    <lineage>
        <taxon>Bacteria</taxon>
        <taxon>Pseudomonadati</taxon>
        <taxon>Pseudomonadota</taxon>
        <taxon>Alphaproteobacteria</taxon>
        <taxon>Hyphomicrobiales</taxon>
        <taxon>Methylobacteriaceae</taxon>
        <taxon>Methylobacterium</taxon>
    </lineage>
</organism>
<dbReference type="Proteomes" id="UP001355206">
    <property type="component" value="Unassembled WGS sequence"/>
</dbReference>
<feature type="region of interest" description="Disordered" evidence="1">
    <location>
        <begin position="102"/>
        <end position="155"/>
    </location>
</feature>
<comment type="caution">
    <text evidence="2">The sequence shown here is derived from an EMBL/GenBank/DDBJ whole genome shotgun (WGS) entry which is preliminary data.</text>
</comment>
<evidence type="ECO:0008006" key="4">
    <source>
        <dbReference type="Google" id="ProtNLM"/>
    </source>
</evidence>
<evidence type="ECO:0000313" key="3">
    <source>
        <dbReference type="Proteomes" id="UP001355206"/>
    </source>
</evidence>
<accession>A0ABU7TN84</accession>
<evidence type="ECO:0000313" key="2">
    <source>
        <dbReference type="EMBL" id="MEE7491113.1"/>
    </source>
</evidence>
<dbReference type="InterPro" id="IPR036388">
    <property type="entry name" value="WH-like_DNA-bd_sf"/>
</dbReference>
<sequence length="283" mass="30482">MAQPGGAPVSVKAHAWAKTVKTGSPTLKAVLVAIADYADQAGRAWPSQDRLAEDTEFSVRAVRNAILALEEKGLLKREERRRADGTRGTDILMLSINRHEMPLDGEQPAPRSKQPAPHTDQPARRAGLTTFEPPQNHQQNRSDATASGRTGEPAEPLSVRDRLWFDGVLTLRGLGMTDPGARRLIGKLLRDTGGDAGRIHWAIDEARAAETGDPVPYVTRLLNDTPTARPQSRASPARRGTGNGFLDALIDDHGGSHDPGSSHHHAEHGNVHRLAAGGRNSGR</sequence>
<feature type="compositionally biased region" description="Polar residues" evidence="1">
    <location>
        <begin position="132"/>
        <end position="148"/>
    </location>
</feature>
<reference evidence="2 3" key="1">
    <citation type="journal article" date="2012" name="Genet. Mol. Biol.">
        <title>Analysis of 16S rRNA and mxaF genes revealing insights into Methylobacterium niche-specific plant association.</title>
        <authorList>
            <person name="Dourado M.N."/>
            <person name="Andreote F.D."/>
            <person name="Dini-Andreote F."/>
            <person name="Conti R."/>
            <person name="Araujo J.M."/>
            <person name="Araujo W.L."/>
        </authorList>
    </citation>
    <scope>NUCLEOTIDE SEQUENCE [LARGE SCALE GENOMIC DNA]</scope>
    <source>
        <strain evidence="2 3">TC3-10</strain>
    </source>
</reference>
<evidence type="ECO:0000256" key="1">
    <source>
        <dbReference type="SAM" id="MobiDB-lite"/>
    </source>
</evidence>